<protein>
    <submittedName>
        <fullName evidence="1">Uncharacterized protein</fullName>
    </submittedName>
</protein>
<proteinExistence type="predicted"/>
<gene>
    <name evidence="1" type="ORF">GS597_13620</name>
</gene>
<name>A0A8K2A0K4_9CYAN</name>
<dbReference type="AlphaFoldDB" id="A0A8K2A0K4"/>
<sequence length="79" mass="8055">MQDIVDFVSKTIQDMGGGEMDKVKLADASATLVSEVTQEISAESASEAAVEAAAEASNEAIAEAAAETGFGAPRFGGFR</sequence>
<comment type="caution">
    <text evidence="1">The sequence shown here is derived from an EMBL/GenBank/DDBJ whole genome shotgun (WGS) entry which is preliminary data.</text>
</comment>
<reference evidence="1" key="1">
    <citation type="submission" date="2019-12" db="EMBL/GenBank/DDBJ databases">
        <title>High-Quality draft genome sequences of three cyanobacteria isolated from the limestone walls of the Old Cathedral of Coimbra.</title>
        <authorList>
            <person name="Tiago I."/>
            <person name="Soares F."/>
            <person name="Portugal A."/>
        </authorList>
    </citation>
    <scope>NUCLEOTIDE SEQUENCE [LARGE SCALE GENOMIC DNA]</scope>
    <source>
        <strain evidence="1">C</strain>
    </source>
</reference>
<dbReference type="EMBL" id="WVIC01000028">
    <property type="protein sequence ID" value="NCJ07528.1"/>
    <property type="molecule type" value="Genomic_DNA"/>
</dbReference>
<accession>A0A8K2A0K4</accession>
<dbReference type="RefSeq" id="WP_161826009.1">
    <property type="nucleotide sequence ID" value="NZ_WVIC01000028.1"/>
</dbReference>
<keyword evidence="2" id="KW-1185">Reference proteome</keyword>
<organism evidence="1 2">
    <name type="scientific">Petrachloros mirabilis ULC683</name>
    <dbReference type="NCBI Taxonomy" id="2781853"/>
    <lineage>
        <taxon>Bacteria</taxon>
        <taxon>Bacillati</taxon>
        <taxon>Cyanobacteriota</taxon>
        <taxon>Cyanophyceae</taxon>
        <taxon>Synechococcales</taxon>
        <taxon>Petrachlorosaceae</taxon>
        <taxon>Petrachloros</taxon>
        <taxon>Petrachloros mirabilis</taxon>
    </lineage>
</organism>
<evidence type="ECO:0000313" key="1">
    <source>
        <dbReference type="EMBL" id="NCJ07528.1"/>
    </source>
</evidence>
<evidence type="ECO:0000313" key="2">
    <source>
        <dbReference type="Proteomes" id="UP000607397"/>
    </source>
</evidence>
<dbReference type="Proteomes" id="UP000607397">
    <property type="component" value="Unassembled WGS sequence"/>
</dbReference>